<keyword evidence="1" id="KW-0472">Membrane</keyword>
<sequence length="117" mass="12918">MRILWLLIGMLALALGLIGIVTPILPTVPFLLLSAFCFSRSSERLHNWLITHPKYGPPINAWRERGAINARIKRISSASMLASVLLALLLNLPYLVIAAQTVAMSLAALFIWTRPDA</sequence>
<protein>
    <submittedName>
        <fullName evidence="2">DUF454 domain-containing protein</fullName>
    </submittedName>
</protein>
<dbReference type="RefSeq" id="WP_119135626.1">
    <property type="nucleotide sequence ID" value="NZ_QXXQ01000009.1"/>
</dbReference>
<proteinExistence type="predicted"/>
<dbReference type="Pfam" id="PF04304">
    <property type="entry name" value="DUF454"/>
    <property type="match status" value="1"/>
</dbReference>
<dbReference type="AlphaFoldDB" id="A0A398BML8"/>
<organism evidence="2 3">
    <name type="scientific">Gemmobacter lutimaris</name>
    <dbReference type="NCBI Taxonomy" id="2306023"/>
    <lineage>
        <taxon>Bacteria</taxon>
        <taxon>Pseudomonadati</taxon>
        <taxon>Pseudomonadota</taxon>
        <taxon>Alphaproteobacteria</taxon>
        <taxon>Rhodobacterales</taxon>
        <taxon>Paracoccaceae</taxon>
        <taxon>Gemmobacter</taxon>
    </lineage>
</organism>
<feature type="transmembrane region" description="Helical" evidence="1">
    <location>
        <begin position="6"/>
        <end position="38"/>
    </location>
</feature>
<accession>A0A398BML8</accession>
<dbReference type="PANTHER" id="PTHR35813">
    <property type="entry name" value="INNER MEMBRANE PROTEIN YBAN"/>
    <property type="match status" value="1"/>
</dbReference>
<dbReference type="GO" id="GO:0005886">
    <property type="term" value="C:plasma membrane"/>
    <property type="evidence" value="ECO:0007669"/>
    <property type="project" value="TreeGrafter"/>
</dbReference>
<gene>
    <name evidence="2" type="ORF">D2N39_15180</name>
</gene>
<evidence type="ECO:0000313" key="2">
    <source>
        <dbReference type="EMBL" id="RID90934.1"/>
    </source>
</evidence>
<keyword evidence="1" id="KW-0812">Transmembrane</keyword>
<dbReference type="OrthoDB" id="9816293at2"/>
<feature type="transmembrane region" description="Helical" evidence="1">
    <location>
        <begin position="81"/>
        <end position="112"/>
    </location>
</feature>
<evidence type="ECO:0000313" key="3">
    <source>
        <dbReference type="Proteomes" id="UP000266649"/>
    </source>
</evidence>
<dbReference type="EMBL" id="QXXQ01000009">
    <property type="protein sequence ID" value="RID90934.1"/>
    <property type="molecule type" value="Genomic_DNA"/>
</dbReference>
<name>A0A398BML8_9RHOB</name>
<dbReference type="PANTHER" id="PTHR35813:SF1">
    <property type="entry name" value="INNER MEMBRANE PROTEIN YBAN"/>
    <property type="match status" value="1"/>
</dbReference>
<dbReference type="InterPro" id="IPR007401">
    <property type="entry name" value="DUF454"/>
</dbReference>
<reference evidence="2 3" key="1">
    <citation type="submission" date="2018-09" db="EMBL/GenBank/DDBJ databases">
        <title>Gemmobacter lutimaris sp. nov., a marine bacterium isolated from tidal flat.</title>
        <authorList>
            <person name="Lee D.W."/>
            <person name="Yoo Y."/>
            <person name="Kim J.-J."/>
            <person name="Kim B.S."/>
        </authorList>
    </citation>
    <scope>NUCLEOTIDE SEQUENCE [LARGE SCALE GENOMIC DNA]</scope>
    <source>
        <strain evidence="2 3">YJ-T1-11</strain>
    </source>
</reference>
<evidence type="ECO:0000256" key="1">
    <source>
        <dbReference type="SAM" id="Phobius"/>
    </source>
</evidence>
<keyword evidence="1" id="KW-1133">Transmembrane helix</keyword>
<dbReference type="Proteomes" id="UP000266649">
    <property type="component" value="Unassembled WGS sequence"/>
</dbReference>
<comment type="caution">
    <text evidence="2">The sequence shown here is derived from an EMBL/GenBank/DDBJ whole genome shotgun (WGS) entry which is preliminary data.</text>
</comment>
<keyword evidence="3" id="KW-1185">Reference proteome</keyword>
<dbReference type="PIRSF" id="PIRSF016789">
    <property type="entry name" value="DUF454"/>
    <property type="match status" value="1"/>
</dbReference>